<dbReference type="PANTHER" id="PTHR42881">
    <property type="entry name" value="PROLYL ENDOPEPTIDASE"/>
    <property type="match status" value="1"/>
</dbReference>
<accession>A0ABT8DZF4</accession>
<evidence type="ECO:0000256" key="5">
    <source>
        <dbReference type="ARBA" id="ARBA00022825"/>
    </source>
</evidence>
<dbReference type="Pfam" id="PF00326">
    <property type="entry name" value="Peptidase_S9"/>
    <property type="match status" value="1"/>
</dbReference>
<dbReference type="Gene3D" id="2.130.10.120">
    <property type="entry name" value="Prolyl oligopeptidase, N-terminal domain"/>
    <property type="match status" value="1"/>
</dbReference>
<dbReference type="EC" id="3.4.21.26" evidence="2"/>
<comment type="caution">
    <text evidence="9">The sequence shown here is derived from an EMBL/GenBank/DDBJ whole genome shotgun (WGS) entry which is preliminary data.</text>
</comment>
<dbReference type="InterPro" id="IPR002470">
    <property type="entry name" value="Peptidase_S9A"/>
</dbReference>
<protein>
    <recommendedName>
        <fullName evidence="2">prolyl oligopeptidase</fullName>
        <ecNumber evidence="2">3.4.21.26</ecNumber>
    </recommendedName>
</protein>
<keyword evidence="6" id="KW-0732">Signal</keyword>
<feature type="signal peptide" evidence="6">
    <location>
        <begin position="1"/>
        <end position="22"/>
    </location>
</feature>
<dbReference type="InterPro" id="IPR051167">
    <property type="entry name" value="Prolyl_oligopep/macrocyclase"/>
</dbReference>
<keyword evidence="4" id="KW-0378">Hydrolase</keyword>
<keyword evidence="10" id="KW-1185">Reference proteome</keyword>
<evidence type="ECO:0000256" key="4">
    <source>
        <dbReference type="ARBA" id="ARBA00022801"/>
    </source>
</evidence>
<dbReference type="Gene3D" id="3.40.50.1820">
    <property type="entry name" value="alpha/beta hydrolase"/>
    <property type="match status" value="1"/>
</dbReference>
<evidence type="ECO:0000256" key="6">
    <source>
        <dbReference type="SAM" id="SignalP"/>
    </source>
</evidence>
<dbReference type="SUPFAM" id="SSF50993">
    <property type="entry name" value="Peptidase/esterase 'gauge' domain"/>
    <property type="match status" value="1"/>
</dbReference>
<keyword evidence="5" id="KW-0720">Serine protease</keyword>
<dbReference type="EMBL" id="JAUHHC010000006">
    <property type="protein sequence ID" value="MDN3922981.1"/>
    <property type="molecule type" value="Genomic_DNA"/>
</dbReference>
<dbReference type="InterPro" id="IPR029058">
    <property type="entry name" value="AB_hydrolase_fold"/>
</dbReference>
<organism evidence="9 10">
    <name type="scientific">Roseateles violae</name>
    <dbReference type="NCBI Taxonomy" id="3058042"/>
    <lineage>
        <taxon>Bacteria</taxon>
        <taxon>Pseudomonadati</taxon>
        <taxon>Pseudomonadota</taxon>
        <taxon>Betaproteobacteria</taxon>
        <taxon>Burkholderiales</taxon>
        <taxon>Sphaerotilaceae</taxon>
        <taxon>Roseateles</taxon>
    </lineage>
</organism>
<feature type="chain" id="PRO_5046548883" description="prolyl oligopeptidase" evidence="6">
    <location>
        <begin position="23"/>
        <end position="722"/>
    </location>
</feature>
<dbReference type="Proteomes" id="UP001228044">
    <property type="component" value="Unassembled WGS sequence"/>
</dbReference>
<feature type="domain" description="Peptidase S9 prolyl oligopeptidase catalytic" evidence="7">
    <location>
        <begin position="510"/>
        <end position="716"/>
    </location>
</feature>
<evidence type="ECO:0000256" key="3">
    <source>
        <dbReference type="ARBA" id="ARBA00022670"/>
    </source>
</evidence>
<dbReference type="SUPFAM" id="SSF53474">
    <property type="entry name" value="alpha/beta-Hydrolases"/>
    <property type="match status" value="1"/>
</dbReference>
<dbReference type="InterPro" id="IPR001375">
    <property type="entry name" value="Peptidase_S9_cat"/>
</dbReference>
<evidence type="ECO:0000259" key="8">
    <source>
        <dbReference type="Pfam" id="PF02897"/>
    </source>
</evidence>
<keyword evidence="3" id="KW-0645">Protease</keyword>
<evidence type="ECO:0000256" key="1">
    <source>
        <dbReference type="ARBA" id="ARBA00001070"/>
    </source>
</evidence>
<dbReference type="RefSeq" id="WP_290361287.1">
    <property type="nucleotide sequence ID" value="NZ_JAUHHC010000006.1"/>
</dbReference>
<name>A0ABT8DZF4_9BURK</name>
<sequence length="722" mass="77582">MSTVARSCALLLTSALLSMAEAASPPVAPVKDVVETLHGVVVHDPYRYMEDVKAPAVQDWLRGQAAYARETLDRIDQRDAIEQRITALTAASGDLLRDIVRMPGDRIYYLKRPAGARQFQLVMRQGLAGEEQVLVDPEAESKRSGVPHAINYFAPSWDGRYIAYGMSAGGSEDAALYILDIAKNKNIGEPVPRVHETPVSWLPDSKSLTFNQLKPPTAGEPASETYLDSRVLWLRVGDKASEAKPVFGPTVSTGLGLARLDVATMSFAPGSRWAIARTTDTTLPEGLLFAAPLADLGKPSIRWQRIAGYADLLVDLELRGDDLYLLSRAKAPRKQVLKLDLRQPDLKRAVEVAVAPVGGVLEQFVLTRDALIASVRIGTDVVLRRYKPGDRLGEPIAMPFKGAALLHADPAHAYGDVLYTLAGWTQLPRSFLLSGANSVDARLQGGTPPAGLPELEVVDVEVASHDGARVPLTLLHKKGLQRDGSNPTLLYGYGAYGFSIGARYSPAWLAWIERGGVLALANVRGSGVRGDDWYRAGFKASKANTWKDGLACARWLIAHKIASPKTLAVMGTSAGGIFVGRAVTTSPELFAAAVFDVGIMDTVRVEESANGITNISEFGSTKNAAEFPALLEMSSYHQIKDGTAYPAVLLVHGMNDPRVDVWQSAKAAARLQAASSSGKPVLLRLDLQAGHGVGSTATQAIALAADIYGFLLWQMGQLGLKN</sequence>
<evidence type="ECO:0000256" key="2">
    <source>
        <dbReference type="ARBA" id="ARBA00011897"/>
    </source>
</evidence>
<dbReference type="PANTHER" id="PTHR42881:SF2">
    <property type="entry name" value="PROLYL ENDOPEPTIDASE"/>
    <property type="match status" value="1"/>
</dbReference>
<dbReference type="PRINTS" id="PR00862">
    <property type="entry name" value="PROLIGOPTASE"/>
</dbReference>
<comment type="catalytic activity">
    <reaction evidence="1">
        <text>Hydrolysis of Pro-|-Xaa &gt;&gt; Ala-|-Xaa in oligopeptides.</text>
        <dbReference type="EC" id="3.4.21.26"/>
    </reaction>
</comment>
<evidence type="ECO:0000313" key="9">
    <source>
        <dbReference type="EMBL" id="MDN3922981.1"/>
    </source>
</evidence>
<evidence type="ECO:0000313" key="10">
    <source>
        <dbReference type="Proteomes" id="UP001228044"/>
    </source>
</evidence>
<feature type="domain" description="Peptidase S9A N-terminal" evidence="8">
    <location>
        <begin position="25"/>
        <end position="376"/>
    </location>
</feature>
<reference evidence="9 10" key="1">
    <citation type="submission" date="2023-06" db="EMBL/GenBank/DDBJ databases">
        <title>Pelomonas sp. PFR6 16S ribosomal RNA gene Genome sequencing and assembly.</title>
        <authorList>
            <person name="Woo H."/>
        </authorList>
    </citation>
    <scope>NUCLEOTIDE SEQUENCE [LARGE SCALE GENOMIC DNA]</scope>
    <source>
        <strain evidence="9 10">PFR6</strain>
    </source>
</reference>
<dbReference type="InterPro" id="IPR023302">
    <property type="entry name" value="Pept_S9A_N"/>
</dbReference>
<dbReference type="Pfam" id="PF02897">
    <property type="entry name" value="Peptidase_S9_N"/>
    <property type="match status" value="1"/>
</dbReference>
<gene>
    <name evidence="9" type="ORF">QWJ38_22030</name>
</gene>
<proteinExistence type="predicted"/>
<evidence type="ECO:0000259" key="7">
    <source>
        <dbReference type="Pfam" id="PF00326"/>
    </source>
</evidence>